<reference evidence="1 2" key="1">
    <citation type="submission" date="2024-01" db="EMBL/GenBank/DDBJ databases">
        <title>Whole genome of Chryseobacterium arthrosphaerae NNCa 2741.</title>
        <authorList>
            <person name="Boriskina E.V."/>
            <person name="Gordinskaya N.A."/>
            <person name="Kropotov V.S."/>
            <person name="Alekseeva A.E."/>
            <person name="Makhova M.A."/>
            <person name="Kryazhev D.V."/>
            <person name="Shkurkina I.S."/>
        </authorList>
    </citation>
    <scope>NUCLEOTIDE SEQUENCE [LARGE SCALE GENOMIC DNA]</scope>
    <source>
        <strain evidence="1 2">NNCa 2741</strain>
    </source>
</reference>
<dbReference type="Proteomes" id="UP001350005">
    <property type="component" value="Unassembled WGS sequence"/>
</dbReference>
<keyword evidence="2" id="KW-1185">Reference proteome</keyword>
<organism evidence="1 2">
    <name type="scientific">Chryseobacterium arthrosphaerae</name>
    <dbReference type="NCBI Taxonomy" id="651561"/>
    <lineage>
        <taxon>Bacteria</taxon>
        <taxon>Pseudomonadati</taxon>
        <taxon>Bacteroidota</taxon>
        <taxon>Flavobacteriia</taxon>
        <taxon>Flavobacteriales</taxon>
        <taxon>Weeksellaceae</taxon>
        <taxon>Chryseobacterium group</taxon>
        <taxon>Chryseobacterium</taxon>
    </lineage>
</organism>
<dbReference type="EMBL" id="JAZGJU010000063">
    <property type="protein sequence ID" value="MEE6129880.1"/>
    <property type="molecule type" value="Genomic_DNA"/>
</dbReference>
<comment type="caution">
    <text evidence="1">The sequence shown here is derived from an EMBL/GenBank/DDBJ whole genome shotgun (WGS) entry which is preliminary data.</text>
</comment>
<evidence type="ECO:0000313" key="1">
    <source>
        <dbReference type="EMBL" id="MEE6129880.1"/>
    </source>
</evidence>
<sequence length="306" mass="34987">MSIYSKIQHIKAQIVDTERLLEMVREHPFMSIGLKEKIETLKQELLDIPEISHDPVMQFLFSGDAVNGSDGIKSTFVSKITPPVQGLVQAQLALNKYGKIGKRGRARRKSKNDLYITGLPKGSFGIELTRIDYDENDLYDLVDTSEAMKDVINLIKQTAESEESFKFVLENTPKRNLNNLKKLFQEIANEKSILKMDSGELHVELSREQIDAAARRVSDAVEDENDLVLNAIFRGLLLDSNRFEILDEEGNSISGTISNELDEDTLIEYDRLFLNRECSIHLKEYKIRYAAGNERIEYELVEIKEK</sequence>
<dbReference type="RefSeq" id="WP_241309229.1">
    <property type="nucleotide sequence ID" value="NZ_JAKYXJ010000002.1"/>
</dbReference>
<protein>
    <submittedName>
        <fullName evidence="1">Uncharacterized protein</fullName>
    </submittedName>
</protein>
<evidence type="ECO:0000313" key="2">
    <source>
        <dbReference type="Proteomes" id="UP001350005"/>
    </source>
</evidence>
<name>A0ABU7R4Z7_9FLAO</name>
<gene>
    <name evidence="1" type="ORF">V2E39_20950</name>
</gene>
<accession>A0ABU7R4Z7</accession>
<proteinExistence type="predicted"/>